<keyword evidence="4" id="KW-0240">DNA-directed RNA polymerase</keyword>
<dbReference type="FunFam" id="3.90.1110.10:FF:000007">
    <property type="entry name" value="DNA-directed RNA polymerase subunit beta"/>
    <property type="match status" value="1"/>
</dbReference>
<dbReference type="InterPro" id="IPR037034">
    <property type="entry name" value="RNA_pol_Rpb2_2_sf"/>
</dbReference>
<organism evidence="15 16">
    <name type="scientific">Cochliobolus sativus</name>
    <name type="common">Common root rot and spot blotch fungus</name>
    <name type="synonym">Bipolaris sorokiniana</name>
    <dbReference type="NCBI Taxonomy" id="45130"/>
    <lineage>
        <taxon>Eukaryota</taxon>
        <taxon>Fungi</taxon>
        <taxon>Dikarya</taxon>
        <taxon>Ascomycota</taxon>
        <taxon>Pezizomycotina</taxon>
        <taxon>Dothideomycetes</taxon>
        <taxon>Pleosporomycetidae</taxon>
        <taxon>Pleosporales</taxon>
        <taxon>Pleosporineae</taxon>
        <taxon>Pleosporaceae</taxon>
        <taxon>Bipolaris</taxon>
    </lineage>
</organism>
<dbReference type="EC" id="2.7.7.6" evidence="3"/>
<dbReference type="Proteomes" id="UP000624244">
    <property type="component" value="Unassembled WGS sequence"/>
</dbReference>
<dbReference type="GO" id="GO:0032549">
    <property type="term" value="F:ribonucleoside binding"/>
    <property type="evidence" value="ECO:0007669"/>
    <property type="project" value="InterPro"/>
</dbReference>
<dbReference type="EMBL" id="WNKQ01000009">
    <property type="protein sequence ID" value="KAF5849343.1"/>
    <property type="molecule type" value="Genomic_DNA"/>
</dbReference>
<dbReference type="GO" id="GO:0005634">
    <property type="term" value="C:nucleus"/>
    <property type="evidence" value="ECO:0007669"/>
    <property type="project" value="UniProtKB-SubCell"/>
</dbReference>
<evidence type="ECO:0000256" key="9">
    <source>
        <dbReference type="ARBA" id="ARBA00022833"/>
    </source>
</evidence>
<dbReference type="SUPFAM" id="SSF64484">
    <property type="entry name" value="beta and beta-prime subunits of DNA dependent RNA-polymerase"/>
    <property type="match status" value="1"/>
</dbReference>
<dbReference type="Gene3D" id="3.90.1100.10">
    <property type="match status" value="1"/>
</dbReference>
<reference evidence="15" key="1">
    <citation type="submission" date="2019-11" db="EMBL/GenBank/DDBJ databases">
        <title>Bipolaris sorokiniana Genome sequencing.</title>
        <authorList>
            <person name="Wang H."/>
        </authorList>
    </citation>
    <scope>NUCLEOTIDE SEQUENCE</scope>
</reference>
<dbReference type="InterPro" id="IPR015712">
    <property type="entry name" value="DNA-dir_RNA_pol_su2"/>
</dbReference>
<dbReference type="FunFam" id="3.90.1100.10:FF:000008">
    <property type="entry name" value="DNA-directed RNA polymerase subunit beta"/>
    <property type="match status" value="1"/>
</dbReference>
<comment type="similarity">
    <text evidence="2">Belongs to the RNA polymerase beta chain family.</text>
</comment>
<keyword evidence="11" id="KW-0539">Nucleus</keyword>
<dbReference type="GO" id="GO:0000428">
    <property type="term" value="C:DNA-directed RNA polymerase complex"/>
    <property type="evidence" value="ECO:0007669"/>
    <property type="project" value="UniProtKB-KW"/>
</dbReference>
<evidence type="ECO:0000313" key="15">
    <source>
        <dbReference type="EMBL" id="KAF5849343.1"/>
    </source>
</evidence>
<dbReference type="GO" id="GO:0003677">
    <property type="term" value="F:DNA binding"/>
    <property type="evidence" value="ECO:0007669"/>
    <property type="project" value="InterPro"/>
</dbReference>
<dbReference type="PANTHER" id="PTHR20856">
    <property type="entry name" value="DNA-DIRECTED RNA POLYMERASE I SUBUNIT 2"/>
    <property type="match status" value="1"/>
</dbReference>
<evidence type="ECO:0000256" key="6">
    <source>
        <dbReference type="ARBA" id="ARBA00022695"/>
    </source>
</evidence>
<dbReference type="GO" id="GO:0008270">
    <property type="term" value="F:zinc ion binding"/>
    <property type="evidence" value="ECO:0007669"/>
    <property type="project" value="UniProtKB-KW"/>
</dbReference>
<evidence type="ECO:0000259" key="13">
    <source>
        <dbReference type="Pfam" id="PF04561"/>
    </source>
</evidence>
<evidence type="ECO:0000256" key="7">
    <source>
        <dbReference type="ARBA" id="ARBA00022723"/>
    </source>
</evidence>
<dbReference type="AlphaFoldDB" id="A0A8H5ZKC1"/>
<feature type="region of interest" description="Disordered" evidence="12">
    <location>
        <begin position="1"/>
        <end position="34"/>
    </location>
</feature>
<keyword evidence="5" id="KW-0808">Transferase</keyword>
<dbReference type="InterPro" id="IPR007644">
    <property type="entry name" value="RNA_pol_bsu_protrusion"/>
</dbReference>
<evidence type="ECO:0000256" key="1">
    <source>
        <dbReference type="ARBA" id="ARBA00004123"/>
    </source>
</evidence>
<evidence type="ECO:0000313" key="16">
    <source>
        <dbReference type="Proteomes" id="UP000624244"/>
    </source>
</evidence>
<accession>A0A8H5ZKC1</accession>
<keyword evidence="9" id="KW-0862">Zinc</keyword>
<dbReference type="InterPro" id="IPR007642">
    <property type="entry name" value="RNA_pol_Rpb2_2"/>
</dbReference>
<evidence type="ECO:0000256" key="11">
    <source>
        <dbReference type="ARBA" id="ARBA00023242"/>
    </source>
</evidence>
<protein>
    <recommendedName>
        <fullName evidence="3">DNA-directed RNA polymerase</fullName>
        <ecNumber evidence="3">2.7.7.6</ecNumber>
    </recommendedName>
</protein>
<name>A0A8H5ZKC1_COCSA</name>
<evidence type="ECO:0000256" key="2">
    <source>
        <dbReference type="ARBA" id="ARBA00006835"/>
    </source>
</evidence>
<evidence type="ECO:0000256" key="3">
    <source>
        <dbReference type="ARBA" id="ARBA00012418"/>
    </source>
</evidence>
<feature type="domain" description="RNA polymerase beta subunit protrusion" evidence="14">
    <location>
        <begin position="44"/>
        <end position="433"/>
    </location>
</feature>
<keyword evidence="7" id="KW-0479">Metal-binding</keyword>
<gene>
    <name evidence="15" type="ORF">GGP41_006284</name>
</gene>
<keyword evidence="8" id="KW-0863">Zinc-finger</keyword>
<dbReference type="GO" id="GO:0003899">
    <property type="term" value="F:DNA-directed RNA polymerase activity"/>
    <property type="evidence" value="ECO:0007669"/>
    <property type="project" value="UniProtKB-EC"/>
</dbReference>
<feature type="compositionally biased region" description="Polar residues" evidence="12">
    <location>
        <begin position="1"/>
        <end position="19"/>
    </location>
</feature>
<comment type="subcellular location">
    <subcellularLocation>
        <location evidence="1">Nucleus</location>
    </subcellularLocation>
</comment>
<keyword evidence="6" id="KW-0548">Nucleotidyltransferase</keyword>
<dbReference type="Pfam" id="PF04563">
    <property type="entry name" value="RNA_pol_Rpb2_1"/>
    <property type="match status" value="1"/>
</dbReference>
<sequence length="509" mass="57816">MAPAASATSKPQPQWSTKFDTLRRHDLFRNPPKDKTAYPTLAAAVDPHINSFNAIFAPGGQLAEGIRDIGTKVFLDGSPYATPEETGPRNRLHLRIQDVFLDKPVLPPTNKVALKNRNILPAETRERHATYRGKMRARLEWRVNNGDWQEEVVDLGSIPIMLKSNRCHLEGLPPAALVKAKEESDELGGYFIINGNEKIIRMLQVNHRNYPMAIKRGAFTNRGPGYTQFGIQLRSMRPDQTSQTNALHYLSDGNVNFRFSWRKAEYLVPICMILKALVETNDREIFEGLVGAAGSEGLEQKQFVTDRVELLLRTYKVYGLHSKAKTRAYLGEKFKVVMQLPADVTDEEAGTEFLRKIVLPHLGCVNVTPAQDADKFRMLLFMTRKLYALVEGDCAVDNPDAVQNQEILLGGQLYGMILKERLEEWLNSFQIVLREWGRRTEYRPFTSQEFHKDWSSKILRRTQLAIGQAMEYFLSTGNLVSPIYLAFQDGAQRCLFRDTQDDNGPETPS</sequence>
<evidence type="ECO:0000259" key="14">
    <source>
        <dbReference type="Pfam" id="PF04563"/>
    </source>
</evidence>
<dbReference type="GO" id="GO:0006351">
    <property type="term" value="P:DNA-templated transcription"/>
    <property type="evidence" value="ECO:0007669"/>
    <property type="project" value="InterPro"/>
</dbReference>
<feature type="domain" description="RNA polymerase Rpb2" evidence="13">
    <location>
        <begin position="233"/>
        <end position="407"/>
    </location>
</feature>
<evidence type="ECO:0000256" key="4">
    <source>
        <dbReference type="ARBA" id="ARBA00022478"/>
    </source>
</evidence>
<feature type="compositionally biased region" description="Basic and acidic residues" evidence="12">
    <location>
        <begin position="20"/>
        <end position="34"/>
    </location>
</feature>
<evidence type="ECO:0000256" key="5">
    <source>
        <dbReference type="ARBA" id="ARBA00022679"/>
    </source>
</evidence>
<evidence type="ECO:0000256" key="10">
    <source>
        <dbReference type="ARBA" id="ARBA00023163"/>
    </source>
</evidence>
<proteinExistence type="inferred from homology"/>
<keyword evidence="10" id="KW-0804">Transcription</keyword>
<comment type="caution">
    <text evidence="15">The sequence shown here is derived from an EMBL/GenBank/DDBJ whole genome shotgun (WGS) entry which is preliminary data.</text>
</comment>
<dbReference type="Gene3D" id="3.90.1110.10">
    <property type="entry name" value="RNA polymerase Rpb2, domain 2"/>
    <property type="match status" value="1"/>
</dbReference>
<evidence type="ECO:0000256" key="12">
    <source>
        <dbReference type="SAM" id="MobiDB-lite"/>
    </source>
</evidence>
<dbReference type="Pfam" id="PF04561">
    <property type="entry name" value="RNA_pol_Rpb2_2"/>
    <property type="match status" value="1"/>
</dbReference>
<evidence type="ECO:0000256" key="8">
    <source>
        <dbReference type="ARBA" id="ARBA00022771"/>
    </source>
</evidence>